<dbReference type="KEGG" id="cee:CENDO_10820"/>
<name>A0A4P7QK96_9CORY</name>
<keyword evidence="1" id="KW-0812">Transmembrane</keyword>
<keyword evidence="1" id="KW-1133">Transmembrane helix</keyword>
<dbReference type="EMBL" id="CP039247">
    <property type="protein sequence ID" value="QCB29414.1"/>
    <property type="molecule type" value="Genomic_DNA"/>
</dbReference>
<dbReference type="Proteomes" id="UP000296352">
    <property type="component" value="Chromosome"/>
</dbReference>
<feature type="transmembrane region" description="Helical" evidence="1">
    <location>
        <begin position="45"/>
        <end position="67"/>
    </location>
</feature>
<evidence type="ECO:0000256" key="1">
    <source>
        <dbReference type="SAM" id="Phobius"/>
    </source>
</evidence>
<keyword evidence="3" id="KW-1185">Reference proteome</keyword>
<feature type="transmembrane region" description="Helical" evidence="1">
    <location>
        <begin position="177"/>
        <end position="198"/>
    </location>
</feature>
<feature type="transmembrane region" description="Helical" evidence="1">
    <location>
        <begin position="108"/>
        <end position="127"/>
    </location>
</feature>
<dbReference type="AlphaFoldDB" id="A0A4P7QK96"/>
<protein>
    <submittedName>
        <fullName evidence="2">Uncharacterized protein</fullName>
    </submittedName>
</protein>
<sequence>MFKNLTINPMSIWWTQARSGWLFLGVASLLIANQVVAVLTADTVAWASLAFGLGFALALTGVMLLPLENFRAFGLQRRDYIAGSAVALTIALGLVTVTQVFFIRWQFLALELALVVLIFAGYTAFTLRKDGVAARDTLRFEAVTRPTLANRSPMWMALVTLVVLPAAVLLGRSTLPFASFGWIAWPMLLGWSAAPLGMSHNHSNWLAFGRTRKELRNRNLLNAALLLISALISGYAFNGTLTAGLAIYIFALIAMALAMLWNGGGAGLSVWAGFLMGDFIEFPSLMNAYVLIMSALLLPFVIYCLFFRPMRLKLPNAKK</sequence>
<gene>
    <name evidence="2" type="ORF">CENDO_10820</name>
</gene>
<feature type="transmembrane region" description="Helical" evidence="1">
    <location>
        <begin position="79"/>
        <end position="102"/>
    </location>
</feature>
<evidence type="ECO:0000313" key="2">
    <source>
        <dbReference type="EMBL" id="QCB29414.1"/>
    </source>
</evidence>
<reference evidence="2 3" key="1">
    <citation type="submission" date="2019-04" db="EMBL/GenBank/DDBJ databases">
        <title>Corynebacterium endometrii sp. nov., isolated from the uterus of a cow with endometritis.</title>
        <authorList>
            <person name="Ballas P."/>
            <person name="Ruckert C."/>
            <person name="Wagener K."/>
            <person name="Drillich M."/>
            <person name="Kaempfer P."/>
            <person name="Busse H.-J."/>
            <person name="Ehling-Schulz M."/>
        </authorList>
    </citation>
    <scope>NUCLEOTIDE SEQUENCE [LARGE SCALE GENOMIC DNA]</scope>
    <source>
        <strain evidence="2 3">LMM-1653</strain>
    </source>
</reference>
<feature type="transmembrane region" description="Helical" evidence="1">
    <location>
        <begin position="219"/>
        <end position="237"/>
    </location>
</feature>
<keyword evidence="1" id="KW-0472">Membrane</keyword>
<feature type="transmembrane region" description="Helical" evidence="1">
    <location>
        <begin position="243"/>
        <end position="276"/>
    </location>
</feature>
<dbReference type="RefSeq" id="WP_136142001.1">
    <property type="nucleotide sequence ID" value="NZ_CP039247.1"/>
</dbReference>
<organism evidence="2 3">
    <name type="scientific">Corynebacterium endometrii</name>
    <dbReference type="NCBI Taxonomy" id="2488819"/>
    <lineage>
        <taxon>Bacteria</taxon>
        <taxon>Bacillati</taxon>
        <taxon>Actinomycetota</taxon>
        <taxon>Actinomycetes</taxon>
        <taxon>Mycobacteriales</taxon>
        <taxon>Corynebacteriaceae</taxon>
        <taxon>Corynebacterium</taxon>
    </lineage>
</organism>
<accession>A0A4P7QK96</accession>
<proteinExistence type="predicted"/>
<evidence type="ECO:0000313" key="3">
    <source>
        <dbReference type="Proteomes" id="UP000296352"/>
    </source>
</evidence>
<feature type="transmembrane region" description="Helical" evidence="1">
    <location>
        <begin position="148"/>
        <end position="171"/>
    </location>
</feature>
<feature type="transmembrane region" description="Helical" evidence="1">
    <location>
        <begin position="288"/>
        <end position="308"/>
    </location>
</feature>
<feature type="transmembrane region" description="Helical" evidence="1">
    <location>
        <begin position="21"/>
        <end position="39"/>
    </location>
</feature>